<evidence type="ECO:0008006" key="4">
    <source>
        <dbReference type="Google" id="ProtNLM"/>
    </source>
</evidence>
<reference evidence="2 3" key="1">
    <citation type="journal article" date="2016" name="Front. Microbiol.">
        <title>Genomic Resource of Rice Seed Associated Bacteria.</title>
        <authorList>
            <person name="Midha S."/>
            <person name="Bansal K."/>
            <person name="Sharma S."/>
            <person name="Kumar N."/>
            <person name="Patil P.P."/>
            <person name="Chaudhry V."/>
            <person name="Patil P.B."/>
        </authorList>
    </citation>
    <scope>NUCLEOTIDE SEQUENCE [LARGE SCALE GENOMIC DNA]</scope>
    <source>
        <strain evidence="2 3">NS263</strain>
    </source>
</reference>
<dbReference type="RefSeq" id="WP_058728630.1">
    <property type="nucleotide sequence ID" value="NZ_LDRB01000031.1"/>
</dbReference>
<evidence type="ECO:0000313" key="3">
    <source>
        <dbReference type="Proteomes" id="UP000078335"/>
    </source>
</evidence>
<comment type="caution">
    <text evidence="2">The sequence shown here is derived from an EMBL/GenBank/DDBJ whole genome shotgun (WGS) entry which is preliminary data.</text>
</comment>
<evidence type="ECO:0000313" key="2">
    <source>
        <dbReference type="EMBL" id="KTR40431.1"/>
    </source>
</evidence>
<evidence type="ECO:0000256" key="1">
    <source>
        <dbReference type="SAM" id="SignalP"/>
    </source>
</evidence>
<organism evidence="2 3">
    <name type="scientific">Curtobacterium oceanosedimentum</name>
    <dbReference type="NCBI Taxonomy" id="465820"/>
    <lineage>
        <taxon>Bacteria</taxon>
        <taxon>Bacillati</taxon>
        <taxon>Actinomycetota</taxon>
        <taxon>Actinomycetes</taxon>
        <taxon>Micrococcales</taxon>
        <taxon>Microbacteriaceae</taxon>
        <taxon>Curtobacterium</taxon>
    </lineage>
</organism>
<dbReference type="EMBL" id="LDRB01000031">
    <property type="protein sequence ID" value="KTR40431.1"/>
    <property type="molecule type" value="Genomic_DNA"/>
</dbReference>
<proteinExistence type="predicted"/>
<sequence length="139" mass="14407">MRTTPTTRCTTTVVATAALVLALTGCSAGGSTRVDAMATADRFLRDVEHGDGRAACALLVPDARQDVEDHTGRSCADGLTTLDLPTPADGRSRVYGRAAIVEADGHAVFLARSGDTWRVRAAGCSPVPDAPYECTVDGS</sequence>
<keyword evidence="3" id="KW-1185">Reference proteome</keyword>
<gene>
    <name evidence="2" type="ORF">NS263_07370</name>
</gene>
<feature type="signal peptide" evidence="1">
    <location>
        <begin position="1"/>
        <end position="28"/>
    </location>
</feature>
<protein>
    <recommendedName>
        <fullName evidence="4">Subtilisin inhibitor domain-containing protein</fullName>
    </recommendedName>
</protein>
<keyword evidence="1" id="KW-0732">Signal</keyword>
<feature type="chain" id="PRO_5045792238" description="Subtilisin inhibitor domain-containing protein" evidence="1">
    <location>
        <begin position="29"/>
        <end position="139"/>
    </location>
</feature>
<accession>A0ABR5S9X6</accession>
<name>A0ABR5S9X6_9MICO</name>
<dbReference type="PROSITE" id="PS51257">
    <property type="entry name" value="PROKAR_LIPOPROTEIN"/>
    <property type="match status" value="1"/>
</dbReference>
<dbReference type="Proteomes" id="UP000078335">
    <property type="component" value="Unassembled WGS sequence"/>
</dbReference>